<organism evidence="5 6">
    <name type="scientific">Bigelowiella natans</name>
    <name type="common">Pedinomonas minutissima</name>
    <name type="synonym">Chlorarachnion sp. (strain CCMP621)</name>
    <dbReference type="NCBI Taxonomy" id="227086"/>
    <lineage>
        <taxon>Eukaryota</taxon>
        <taxon>Sar</taxon>
        <taxon>Rhizaria</taxon>
        <taxon>Cercozoa</taxon>
        <taxon>Chlorarachniophyceae</taxon>
        <taxon>Bigelowiella</taxon>
    </lineage>
</organism>
<dbReference type="EMBL" id="DQ158857">
    <property type="protein sequence ID" value="ABA27303.1"/>
    <property type="molecule type" value="Genomic_DNA"/>
</dbReference>
<keyword evidence="4" id="KW-0472">Membrane</keyword>
<dbReference type="GO" id="GO:0006412">
    <property type="term" value="P:translation"/>
    <property type="evidence" value="ECO:0007669"/>
    <property type="project" value="InterPro"/>
</dbReference>
<keyword evidence="4" id="KW-1133">Transmembrane helix</keyword>
<reference evidence="5 6" key="1">
    <citation type="journal article" date="2006" name="Proc. Natl. Acad. Sci. U.S.A.">
        <title>Complete nucleotide sequence of the chlorarachniophyte nucleomorph: nature's smallest nucleus.</title>
        <authorList>
            <person name="Gilson P.R."/>
            <person name="Su V."/>
            <person name="Slamovits C.H."/>
            <person name="Reith M.E."/>
            <person name="Keeling P.J."/>
            <person name="McFadden G.I."/>
        </authorList>
    </citation>
    <scope>NUCLEOTIDE SEQUENCE [LARGE SCALE GENOMIC DNA]</scope>
    <source>
        <strain evidence="6">CCMP621</strain>
    </source>
</reference>
<evidence type="ECO:0000313" key="6">
    <source>
        <dbReference type="Proteomes" id="UP000243425"/>
    </source>
</evidence>
<protein>
    <submittedName>
        <fullName evidence="5">Uncharacterized protein</fullName>
    </submittedName>
</protein>
<dbReference type="InterPro" id="IPR001931">
    <property type="entry name" value="Ribosomal_eS21"/>
</dbReference>
<dbReference type="RefSeq" id="XP_001712915.1">
    <property type="nucleotide sequence ID" value="XM_001712863.1"/>
</dbReference>
<comment type="similarity">
    <text evidence="1">Belongs to the eukaryotic ribosomal protein eS21 family.</text>
</comment>
<dbReference type="GO" id="GO:0005840">
    <property type="term" value="C:ribosome"/>
    <property type="evidence" value="ECO:0007669"/>
    <property type="project" value="UniProtKB-KW"/>
</dbReference>
<dbReference type="GeneID" id="5788514"/>
<feature type="transmembrane region" description="Helical" evidence="4">
    <location>
        <begin position="87"/>
        <end position="107"/>
    </location>
</feature>
<dbReference type="InterPro" id="IPR038579">
    <property type="entry name" value="Ribosomal_eS21_sf"/>
</dbReference>
<dbReference type="GO" id="GO:0003735">
    <property type="term" value="F:structural constituent of ribosome"/>
    <property type="evidence" value="ECO:0007669"/>
    <property type="project" value="InterPro"/>
</dbReference>
<keyword evidence="5" id="KW-0542">Nucleomorph</keyword>
<keyword evidence="2" id="KW-0689">Ribosomal protein</keyword>
<dbReference type="AlphaFoldDB" id="Q3LW63"/>
<dbReference type="Proteomes" id="UP000243425">
    <property type="component" value="Nucleomorph 2"/>
</dbReference>
<keyword evidence="4" id="KW-0812">Transmembrane</keyword>
<evidence type="ECO:0000256" key="1">
    <source>
        <dbReference type="ARBA" id="ARBA00010228"/>
    </source>
</evidence>
<sequence>MFNNHGLFIDSYVPLYCSWTKKIIEPNSKGHLIINIRCLNTRKELNKRIIAIVIATSIRSQVKIPIKGFYKRCTFYFDVKILMYYEFYYILVNSLAYTIISGLERFIL</sequence>
<evidence type="ECO:0000256" key="4">
    <source>
        <dbReference type="SAM" id="Phobius"/>
    </source>
</evidence>
<evidence type="ECO:0000256" key="2">
    <source>
        <dbReference type="ARBA" id="ARBA00022980"/>
    </source>
</evidence>
<name>Q3LW63_BIGNA</name>
<geneLocation type="nucleomorph" evidence="5"/>
<proteinExistence type="inferred from homology"/>
<dbReference type="Gene3D" id="3.30.1230.20">
    <property type="match status" value="1"/>
</dbReference>
<evidence type="ECO:0000313" key="5">
    <source>
        <dbReference type="EMBL" id="ABA27303.1"/>
    </source>
</evidence>
<evidence type="ECO:0000256" key="3">
    <source>
        <dbReference type="ARBA" id="ARBA00023274"/>
    </source>
</evidence>
<accession>Q3LW63</accession>
<keyword evidence="3" id="KW-0687">Ribonucleoprotein</keyword>
<dbReference type="Pfam" id="PF01249">
    <property type="entry name" value="Ribosomal_S21e"/>
    <property type="match status" value="1"/>
</dbReference>
<dbReference type="GO" id="GO:1990904">
    <property type="term" value="C:ribonucleoprotein complex"/>
    <property type="evidence" value="ECO:0007669"/>
    <property type="project" value="UniProtKB-KW"/>
</dbReference>